<accession>A0ABS7LAB5</accession>
<dbReference type="InterPro" id="IPR025648">
    <property type="entry name" value="DUF4358"/>
</dbReference>
<keyword evidence="1" id="KW-0812">Transmembrane</keyword>
<sequence>MKRKEDIRGTLMKAGFVIVIVVYLAMLCMRGYAKDVPIEKIKEAVENAGIPKGVQELKDRDLRRYYGIDGSQNKEYFFYKADSSMNVDEVLVIKARNSEEVSSYEAAVKTHLENQKKSFEGYGVTQTALLKKAYAQAEGSYVIYMAGENADKWKSAFEKAVK</sequence>
<protein>
    <submittedName>
        <fullName evidence="2">DUF4358 domain-containing protein</fullName>
    </submittedName>
</protein>
<comment type="caution">
    <text evidence="2">The sequence shown here is derived from an EMBL/GenBank/DDBJ whole genome shotgun (WGS) entry which is preliminary data.</text>
</comment>
<keyword evidence="3" id="KW-1185">Reference proteome</keyword>
<dbReference type="Pfam" id="PF14270">
    <property type="entry name" value="DUF4358"/>
    <property type="match status" value="1"/>
</dbReference>
<dbReference type="RefSeq" id="WP_221920355.1">
    <property type="nucleotide sequence ID" value="NZ_CP173660.1"/>
</dbReference>
<evidence type="ECO:0000256" key="1">
    <source>
        <dbReference type="SAM" id="Phobius"/>
    </source>
</evidence>
<name>A0ABS7LAB5_9FIRM</name>
<evidence type="ECO:0000313" key="2">
    <source>
        <dbReference type="EMBL" id="MBY0759824.1"/>
    </source>
</evidence>
<gene>
    <name evidence="2" type="ORF">FLB61_12195</name>
</gene>
<dbReference type="EMBL" id="VIRV01000028">
    <property type="protein sequence ID" value="MBY0759824.1"/>
    <property type="molecule type" value="Genomic_DNA"/>
</dbReference>
<dbReference type="Proteomes" id="UP000779049">
    <property type="component" value="Unassembled WGS sequence"/>
</dbReference>
<proteinExistence type="predicted"/>
<evidence type="ECO:0000313" key="3">
    <source>
        <dbReference type="Proteomes" id="UP000779049"/>
    </source>
</evidence>
<keyword evidence="1" id="KW-1133">Transmembrane helix</keyword>
<reference evidence="2 3" key="1">
    <citation type="journal article" date="2020" name="New Microbes New Infect">
        <title>Sellimonas caecigallum sp. nov., description and genome sequence of a new member of the Sellimonas genus isolated from the cecum of feral chicken.</title>
        <authorList>
            <person name="Wongkuna S."/>
            <person name="Ghimire S."/>
            <person name="Antony L."/>
            <person name="Chankhamhaengdecha S."/>
            <person name="Janvilisri T."/>
            <person name="Scaria J."/>
        </authorList>
    </citation>
    <scope>NUCLEOTIDE SEQUENCE [LARGE SCALE GENOMIC DNA]</scope>
    <source>
        <strain evidence="2 3">SW451</strain>
    </source>
</reference>
<keyword evidence="1" id="KW-0472">Membrane</keyword>
<feature type="transmembrane region" description="Helical" evidence="1">
    <location>
        <begin position="12"/>
        <end position="33"/>
    </location>
</feature>
<organism evidence="2 3">
    <name type="scientific">Sellimonas caecigallum</name>
    <dbReference type="NCBI Taxonomy" id="2592333"/>
    <lineage>
        <taxon>Bacteria</taxon>
        <taxon>Bacillati</taxon>
        <taxon>Bacillota</taxon>
        <taxon>Clostridia</taxon>
        <taxon>Lachnospirales</taxon>
        <taxon>Lachnospiraceae</taxon>
        <taxon>Sellimonas</taxon>
    </lineage>
</organism>